<reference evidence="1 2" key="1">
    <citation type="submission" date="2019-11" db="EMBL/GenBank/DDBJ databases">
        <title>Characterization of a novel member of the family Ackermannviridae.</title>
        <authorList>
            <person name="Maina A.N."/>
            <person name="Mwaura F.B."/>
            <person name="Jumba M."/>
        </authorList>
    </citation>
    <scope>NUCLEOTIDE SEQUENCE [LARGE SCALE GENOMIC DNA]</scope>
</reference>
<dbReference type="InterPro" id="IPR016177">
    <property type="entry name" value="DNA-bd_dom_sf"/>
</dbReference>
<proteinExistence type="predicted"/>
<name>A0A6B9J7P0_9CAUD</name>
<dbReference type="EMBL" id="MN718199">
    <property type="protein sequence ID" value="QGZ16044.1"/>
    <property type="molecule type" value="Genomic_DNA"/>
</dbReference>
<sequence>MRNKLLFGVGVYEKGRHKASQDGVLTDSYIKWRSMLQRCYDVKYHSRQPTYKECEVCGDWLHYQNFAEWYESNYPTDGFDYVLDKDLKLVGNKLYSPDTCMFVTRQINAFINDHKASSGEYLIGVCWCKVAGKFKAQCNDPFNKKRGYLGLFERELEAHYAWRRRKSEYAYRLAMTQSNKEVKEALLRWRDALDNGDVHQLSHIGDAVN</sequence>
<protein>
    <recommendedName>
        <fullName evidence="3">DNA binding protein</fullName>
    </recommendedName>
</protein>
<evidence type="ECO:0000313" key="2">
    <source>
        <dbReference type="Proteomes" id="UP000433471"/>
    </source>
</evidence>
<organism evidence="1 2">
    <name type="scientific">Vibrio phage vB_VchM_Kuja</name>
    <dbReference type="NCBI Taxonomy" id="2686437"/>
    <lineage>
        <taxon>Viruses</taxon>
        <taxon>Duplodnaviria</taxon>
        <taxon>Heunggongvirae</taxon>
        <taxon>Uroviricota</taxon>
        <taxon>Caudoviricetes</taxon>
        <taxon>Pantevenvirales</taxon>
        <taxon>Ackermannviridae</taxon>
        <taxon>Kujavirus</taxon>
        <taxon>Kujavirus kuja</taxon>
    </lineage>
</organism>
<accession>A0A6B9J7P0</accession>
<keyword evidence="2" id="KW-1185">Reference proteome</keyword>
<gene>
    <name evidence="1" type="ORF">Kuja_0530</name>
</gene>
<evidence type="ECO:0008006" key="3">
    <source>
        <dbReference type="Google" id="ProtNLM"/>
    </source>
</evidence>
<dbReference type="GO" id="GO:0003677">
    <property type="term" value="F:DNA binding"/>
    <property type="evidence" value="ECO:0007669"/>
    <property type="project" value="InterPro"/>
</dbReference>
<dbReference type="Proteomes" id="UP000433471">
    <property type="component" value="Segment"/>
</dbReference>
<dbReference type="SUPFAM" id="SSF54171">
    <property type="entry name" value="DNA-binding domain"/>
    <property type="match status" value="1"/>
</dbReference>
<evidence type="ECO:0000313" key="1">
    <source>
        <dbReference type="EMBL" id="QGZ16044.1"/>
    </source>
</evidence>